<feature type="region of interest" description="Disordered" evidence="17">
    <location>
        <begin position="6332"/>
        <end position="6355"/>
    </location>
</feature>
<evidence type="ECO:0000256" key="10">
    <source>
        <dbReference type="ARBA" id="ARBA00022889"/>
    </source>
</evidence>
<dbReference type="Proteomes" id="UP000515163">
    <property type="component" value="Unplaced"/>
</dbReference>
<protein>
    <submittedName>
        <fullName evidence="25">Fibrocystin-L-like</fullName>
    </submittedName>
</protein>
<dbReference type="PRINTS" id="PR00205">
    <property type="entry name" value="CADHERIN"/>
</dbReference>
<dbReference type="SUPFAM" id="SSF51126">
    <property type="entry name" value="Pectin lyase-like"/>
    <property type="match status" value="2"/>
</dbReference>
<dbReference type="GO" id="GO:0000272">
    <property type="term" value="P:polysaccharide catabolic process"/>
    <property type="evidence" value="ECO:0007669"/>
    <property type="project" value="InterPro"/>
</dbReference>
<dbReference type="InParanoid" id="A0A6P8HCI9"/>
<comment type="subcellular location">
    <subcellularLocation>
        <location evidence="2">Cell membrane</location>
    </subcellularLocation>
    <subcellularLocation>
        <location evidence="3">Cell projection</location>
    </subcellularLocation>
    <subcellularLocation>
        <location evidence="1">Membrane</location>
        <topology evidence="1">Single-pass membrane protein</topology>
    </subcellularLocation>
</comment>
<evidence type="ECO:0000256" key="11">
    <source>
        <dbReference type="ARBA" id="ARBA00022989"/>
    </source>
</evidence>
<evidence type="ECO:0000256" key="9">
    <source>
        <dbReference type="ARBA" id="ARBA00022837"/>
    </source>
</evidence>
<keyword evidence="15" id="KW-0966">Cell projection</keyword>
<dbReference type="CDD" id="cd00603">
    <property type="entry name" value="IPT_PCSR"/>
    <property type="match status" value="8"/>
</dbReference>
<dbReference type="GO" id="GO:0005886">
    <property type="term" value="C:plasma membrane"/>
    <property type="evidence" value="ECO:0007669"/>
    <property type="project" value="UniProtKB-SubCell"/>
</dbReference>
<feature type="domain" description="Cadherin" evidence="20">
    <location>
        <begin position="5231"/>
        <end position="5332"/>
    </location>
</feature>
<reference evidence="25" key="1">
    <citation type="submission" date="2025-08" db="UniProtKB">
        <authorList>
            <consortium name="RefSeq"/>
        </authorList>
    </citation>
    <scope>IDENTIFICATION</scope>
    <source>
        <tissue evidence="25">Tentacle</tissue>
    </source>
</reference>
<dbReference type="PANTHER" id="PTHR46769">
    <property type="entry name" value="POLYCYSTIC KIDNEY AND HEPATIC DISEASE 1 (AUTOSOMAL RECESSIVE)-LIKE 1"/>
    <property type="match status" value="1"/>
</dbReference>
<feature type="region of interest" description="Disordered" evidence="17">
    <location>
        <begin position="6264"/>
        <end position="6291"/>
    </location>
</feature>
<evidence type="ECO:0000259" key="20">
    <source>
        <dbReference type="PROSITE" id="PS50268"/>
    </source>
</evidence>
<keyword evidence="6 18" id="KW-0812">Transmembrane</keyword>
<keyword evidence="14" id="KW-0325">Glycoprotein</keyword>
<evidence type="ECO:0000256" key="2">
    <source>
        <dbReference type="ARBA" id="ARBA00004236"/>
    </source>
</evidence>
<feature type="compositionally biased region" description="Polar residues" evidence="17">
    <location>
        <begin position="6239"/>
        <end position="6249"/>
    </location>
</feature>
<dbReference type="GO" id="GO:0005509">
    <property type="term" value="F:calcium ion binding"/>
    <property type="evidence" value="ECO:0007669"/>
    <property type="project" value="UniProtKB-UniRule"/>
</dbReference>
<dbReference type="FunFam" id="2.60.40.60:FF:000181">
    <property type="entry name" value="Predicted protein"/>
    <property type="match status" value="1"/>
</dbReference>
<dbReference type="Pfam" id="PF10162">
    <property type="entry name" value="G8"/>
    <property type="match status" value="2"/>
</dbReference>
<dbReference type="Gene3D" id="2.60.40.420">
    <property type="entry name" value="Cupredoxins - blue copper proteins"/>
    <property type="match status" value="1"/>
</dbReference>
<keyword evidence="12 18" id="KW-0472">Membrane</keyword>
<keyword evidence="8" id="KW-0677">Repeat</keyword>
<dbReference type="Gene3D" id="1.10.1330.10">
    <property type="entry name" value="Dockerin domain"/>
    <property type="match status" value="1"/>
</dbReference>
<dbReference type="CDD" id="cd11304">
    <property type="entry name" value="Cadherin_repeat"/>
    <property type="match status" value="7"/>
</dbReference>
<dbReference type="SUPFAM" id="SSF81296">
    <property type="entry name" value="E set domains"/>
    <property type="match status" value="12"/>
</dbReference>
<evidence type="ECO:0000256" key="8">
    <source>
        <dbReference type="ARBA" id="ARBA00022737"/>
    </source>
</evidence>
<keyword evidence="11 18" id="KW-1133">Transmembrane helix</keyword>
<dbReference type="SUPFAM" id="SSF49313">
    <property type="entry name" value="Cadherin-like"/>
    <property type="match status" value="7"/>
</dbReference>
<dbReference type="InterPro" id="IPR020894">
    <property type="entry name" value="Cadherin_CS"/>
</dbReference>
<feature type="domain" description="Cadherin" evidence="20">
    <location>
        <begin position="4680"/>
        <end position="4789"/>
    </location>
</feature>
<feature type="domain" description="Cadherin" evidence="20">
    <location>
        <begin position="5117"/>
        <end position="5224"/>
    </location>
</feature>
<feature type="transmembrane region" description="Helical" evidence="18">
    <location>
        <begin position="6145"/>
        <end position="6165"/>
    </location>
</feature>
<keyword evidence="24" id="KW-1185">Reference proteome</keyword>
<dbReference type="Gene3D" id="2.160.20.10">
    <property type="entry name" value="Single-stranded right-handed beta-helix, Pectin lyase-like"/>
    <property type="match status" value="1"/>
</dbReference>
<dbReference type="Gene3D" id="2.60.40.10">
    <property type="entry name" value="Immunoglobulins"/>
    <property type="match status" value="13"/>
</dbReference>
<feature type="chain" id="PRO_5027938452" evidence="19">
    <location>
        <begin position="20"/>
        <end position="6541"/>
    </location>
</feature>
<evidence type="ECO:0000313" key="24">
    <source>
        <dbReference type="Proteomes" id="UP000515163"/>
    </source>
</evidence>
<feature type="region of interest" description="Disordered" evidence="17">
    <location>
        <begin position="6229"/>
        <end position="6251"/>
    </location>
</feature>
<dbReference type="InterPro" id="IPR055401">
    <property type="entry name" value="CEMIP_beta-hel_dom"/>
</dbReference>
<dbReference type="SMART" id="SM01225">
    <property type="entry name" value="G8"/>
    <property type="match status" value="2"/>
</dbReference>
<dbReference type="SMART" id="SM00112">
    <property type="entry name" value="CA"/>
    <property type="match status" value="7"/>
</dbReference>
<dbReference type="RefSeq" id="XP_031552798.1">
    <property type="nucleotide sequence ID" value="XM_031696938.1"/>
</dbReference>
<dbReference type="InterPro" id="IPR052387">
    <property type="entry name" value="Fibrocystin"/>
</dbReference>
<dbReference type="Gene3D" id="2.60.40.60">
    <property type="entry name" value="Cadherins"/>
    <property type="match status" value="7"/>
</dbReference>
<dbReference type="InterPro" id="IPR012334">
    <property type="entry name" value="Pectin_lyas_fold"/>
</dbReference>
<evidence type="ECO:0000256" key="12">
    <source>
        <dbReference type="ARBA" id="ARBA00023136"/>
    </source>
</evidence>
<dbReference type="InterPro" id="IPR019316">
    <property type="entry name" value="G8_domain"/>
</dbReference>
<dbReference type="Pfam" id="PF00028">
    <property type="entry name" value="Cadherin"/>
    <property type="match status" value="7"/>
</dbReference>
<evidence type="ECO:0000256" key="15">
    <source>
        <dbReference type="ARBA" id="ARBA00023273"/>
    </source>
</evidence>
<dbReference type="InterPro" id="IPR014756">
    <property type="entry name" value="Ig_E-set"/>
</dbReference>
<dbReference type="InterPro" id="IPR002126">
    <property type="entry name" value="Cadherin-like_dom"/>
</dbReference>
<dbReference type="KEGG" id="aten:116289973"/>
<dbReference type="CDD" id="cd00102">
    <property type="entry name" value="IPT"/>
    <property type="match status" value="2"/>
</dbReference>
<dbReference type="FunFam" id="2.60.40.60:FF:000013">
    <property type="entry name" value="Cadherin EGF LAG seven-pass G-type receptor"/>
    <property type="match status" value="1"/>
</dbReference>
<evidence type="ECO:0000256" key="6">
    <source>
        <dbReference type="ARBA" id="ARBA00022692"/>
    </source>
</evidence>
<dbReference type="GO" id="GO:0007156">
    <property type="term" value="P:homophilic cell adhesion via plasma membrane adhesion molecules"/>
    <property type="evidence" value="ECO:0007669"/>
    <property type="project" value="InterPro"/>
</dbReference>
<dbReference type="FunFam" id="2.60.40.60:FF:000015">
    <property type="entry name" value="FAT atypical cadherin 1"/>
    <property type="match status" value="2"/>
</dbReference>
<evidence type="ECO:0000259" key="21">
    <source>
        <dbReference type="PROSITE" id="PS51484"/>
    </source>
</evidence>
<evidence type="ECO:0000256" key="3">
    <source>
        <dbReference type="ARBA" id="ARBA00004316"/>
    </source>
</evidence>
<keyword evidence="9 16" id="KW-0106">Calcium</keyword>
<organism evidence="24 25">
    <name type="scientific">Actinia tenebrosa</name>
    <name type="common">Australian red waratah sea anemone</name>
    <dbReference type="NCBI Taxonomy" id="6105"/>
    <lineage>
        <taxon>Eukaryota</taxon>
        <taxon>Metazoa</taxon>
        <taxon>Cnidaria</taxon>
        <taxon>Anthozoa</taxon>
        <taxon>Hexacorallia</taxon>
        <taxon>Actiniaria</taxon>
        <taxon>Actiniidae</taxon>
        <taxon>Actinia</taxon>
    </lineage>
</organism>
<evidence type="ECO:0000256" key="17">
    <source>
        <dbReference type="SAM" id="MobiDB-lite"/>
    </source>
</evidence>
<dbReference type="FunFam" id="2.60.40.60:FF:000020">
    <property type="entry name" value="Dachsous cadherin-related 1b"/>
    <property type="match status" value="1"/>
</dbReference>
<evidence type="ECO:0000256" key="7">
    <source>
        <dbReference type="ARBA" id="ARBA00022729"/>
    </source>
</evidence>
<dbReference type="InterPro" id="IPR015919">
    <property type="entry name" value="Cadherin-like_sf"/>
</dbReference>
<evidence type="ECO:0000259" key="23">
    <source>
        <dbReference type="PROSITE" id="PS51820"/>
    </source>
</evidence>
<dbReference type="InterPro" id="IPR002909">
    <property type="entry name" value="IPT_dom"/>
</dbReference>
<dbReference type="SMART" id="SM00429">
    <property type="entry name" value="IPT"/>
    <property type="match status" value="11"/>
</dbReference>
<evidence type="ECO:0000256" key="5">
    <source>
        <dbReference type="ARBA" id="ARBA00022536"/>
    </source>
</evidence>
<feature type="domain" description="Dockerin" evidence="22">
    <location>
        <begin position="5775"/>
        <end position="5855"/>
    </location>
</feature>
<dbReference type="SUPFAM" id="SSF63446">
    <property type="entry name" value="Type I dockerin domain"/>
    <property type="match status" value="1"/>
</dbReference>
<dbReference type="FunCoup" id="A0A6P8HCI9">
    <property type="interactions" value="32"/>
</dbReference>
<dbReference type="InterPro" id="IPR016134">
    <property type="entry name" value="Dockerin_dom"/>
</dbReference>
<evidence type="ECO:0000256" key="4">
    <source>
        <dbReference type="ARBA" id="ARBA00022475"/>
    </source>
</evidence>
<evidence type="ECO:0000256" key="18">
    <source>
        <dbReference type="SAM" id="Phobius"/>
    </source>
</evidence>
<dbReference type="PROSITE" id="PS51820">
    <property type="entry name" value="PA14"/>
    <property type="match status" value="1"/>
</dbReference>
<dbReference type="SMART" id="SM00710">
    <property type="entry name" value="PbH1"/>
    <property type="match status" value="10"/>
</dbReference>
<dbReference type="InterPro" id="IPR006626">
    <property type="entry name" value="PbH1"/>
</dbReference>
<dbReference type="Pfam" id="PF24606">
    <property type="entry name" value="CEMIP_beta-hel"/>
    <property type="match status" value="2"/>
</dbReference>
<dbReference type="InterPro" id="IPR013783">
    <property type="entry name" value="Ig-like_fold"/>
</dbReference>
<dbReference type="PROSITE" id="PS50268">
    <property type="entry name" value="CADHERIN_2"/>
    <property type="match status" value="7"/>
</dbReference>
<dbReference type="Pfam" id="PF01833">
    <property type="entry name" value="TIG"/>
    <property type="match status" value="12"/>
</dbReference>
<dbReference type="GeneID" id="116289973"/>
<dbReference type="PROSITE" id="PS51766">
    <property type="entry name" value="DOCKERIN"/>
    <property type="match status" value="1"/>
</dbReference>
<dbReference type="GO" id="GO:0042995">
    <property type="term" value="C:cell projection"/>
    <property type="evidence" value="ECO:0007669"/>
    <property type="project" value="UniProtKB-SubCell"/>
</dbReference>
<dbReference type="InterPro" id="IPR036439">
    <property type="entry name" value="Dockerin_dom_sf"/>
</dbReference>
<feature type="domain" description="Cadherin" evidence="20">
    <location>
        <begin position="4573"/>
        <end position="4679"/>
    </location>
</feature>
<gene>
    <name evidence="25" type="primary">LOC116289973</name>
</gene>
<proteinExistence type="predicted"/>
<dbReference type="InterPro" id="IPR037524">
    <property type="entry name" value="PA14/GLEYA"/>
</dbReference>
<dbReference type="CDD" id="cd14256">
    <property type="entry name" value="Dockerin_I"/>
    <property type="match status" value="1"/>
</dbReference>
<feature type="domain" description="Cadherin" evidence="20">
    <location>
        <begin position="4901"/>
        <end position="5010"/>
    </location>
</feature>
<feature type="domain" description="G8" evidence="21">
    <location>
        <begin position="2184"/>
        <end position="2305"/>
    </location>
</feature>
<feature type="signal peptide" evidence="19">
    <location>
        <begin position="1"/>
        <end position="19"/>
    </location>
</feature>
<feature type="domain" description="Cadherin" evidence="20">
    <location>
        <begin position="4791"/>
        <end position="4900"/>
    </location>
</feature>
<evidence type="ECO:0000259" key="22">
    <source>
        <dbReference type="PROSITE" id="PS51766"/>
    </source>
</evidence>
<feature type="compositionally biased region" description="Low complexity" evidence="17">
    <location>
        <begin position="6276"/>
        <end position="6286"/>
    </location>
</feature>
<sequence length="6541" mass="712723">MHLVEQSLVLLCIVLSASASDPKVNFIEPREGSMAGGTMVFIHGQNFAPSQFSIDKPQIGNLIFFKSSLHSIECRVVPTDVSQVRVACETGVSPIPTEAQYELYMLVSGKEVPSYCGGNGNKCFFRYRNRATPTISKISPLSCVPGTPIVITGKIFTAQFSRLSDNFDPLNTEITRIYAGSDVSDPFNPETNELYGSHIEGSLGWFKSKPKSKAVASNDVYYIVYKMGNSQTSKDLYLVDGNKQLYLYQTHADVKSVKPSSGSLAGGTMLTITGEGFGTKMDKVQVKIGGANCNIQEVTYSQIKCITDPHNQTKVLYPGNRGLLREIWTQSPKSNLQDIESLLSSAPDYHSEVLSQSQSPDVTSFNKTGGYSSKVSGFFVAPWEDYYIFYIKSDDKSKLFLSTSGRPEDKVEVANCPSATTRWDKFSSQKSVRISLAKGQVVYLHALHTDFALGHSISIGTSMENVPHANFKAGRAVDEKQTSVTTSVVLCEKQIIDMNKWNTSETINEIQEVTVPSCNEQGNHSHCNNNTFKLIYMGMPTISLSQVTTEAGDLEEALNTLSSIRTNGHVNVSSSVRKNETVFTIEFTFSDPNNVQLLSSSVSQGNSTSFNISTKRVRTGGTAKGGFKLSYGGAISKPIMPSQITESSLKETLEDMFSTKCTQSPSSRSAYFYRGFENQIIGKEYGERVTDQMPFCGRTSLKNPRFLWRTGYTEIRKGIPAIAYDVARYQHVCFAYRGAIREYISVSFTYQLSTGGAETRVRWYPYSRMSISRAWRHVCVNLYDKITSDTFIKGRASSSTKYKIETIQVMKDVDATDDFFIDEFWIGKVPATVTPSKLPAMPSGYLIKTVSVEQLEPGRFSVCMLPAGCGFDLPLIAVDTAILSNSSNDLNNVTYKFPGMKSSIHFERVQNATPPITGTFDVTYQGKTVKDIQANVTDSQLKRVLEERLDVGELLVQRSGSCSSFTWTITWVDQGGNHPQLMVNSSLIGNQASVSSNTIADGRFFLRPIPGEFLRTSNTVPQVVVSVNGITSSCFLDTCSFNYTVNQTPQVHSLSPNAGTAGTQITLSGLGFSTIPSENHVTIDGVSLNVTASTATTLTCSVGNSPGGEHPVHVHVTGKGNAVHSSSSQQSQGSSTEFNYTIAINNVTPNRGSTAGGLVITIQGSGFSNDKTAITVTLDGSSCDVIESSLSKILCRAPAHAAGQVQMKVTVSGSSAEKTNSFIYDDAFTPNVTSLSPQKGQVSGGNVMTIVGSGFGTSSDLTVKIGEGLCKVIDVRDNQVQCTLPPHHPAVTNITMFIPGKGYPTLPTSYKLYEYVLRVDSISPLIGSIAGGTTMTITGGGFSDNNAENKVTIGNKECRVTSSTASSVTCITPDNFETITINNLGTHPEYGKGYAWSMKLVEINLGDTVKWEWSAPALSNVQYQVFQTSQDSRQYNGIGFKSSRSSQGSYEYQFLRAGTYYYSSGPVNDEGNVILDGKVIVRALSSQESHLRVSIAGFSADCHATSQAATSSSSCDTGITTTIPGCQPTLIKPPNSVPSHCLSFTYKNCYTPIVTEVTPNTGTSQQVITIKGSGFSVTQCQNIVTFGKHDCNVISSNESTITCRIDLSTKPKAGEKYDVSVTVKNRGAALVQPTEEVKTHFVLVARVGSITPNSGSQGGGTTITVTGDGFSESLNENILLLGQANCRVKDANYISLTCTIDPQPANALENQPLTVAVGGTKSNCTSAQCQFSFLDSKTPRVEDMQSTQVTGPDHILRLYGSGFGTTKANLVVTVRSAASCEVTEILDDSIKCRIPHAPAGQHDIQVLHNNHGLAIFKEGLNKTITVAASISGLNPLESSTVGGLRVQINGFGFKSTNETFVTINNKPATVLSVTVTQILIVTPPNQPGNAQVSIRSGDVVFPVTQISYSDAATPEIVSINPTTVRAGQLVTLQGSFPSGTISSCKVMIGDTLCTATEASVSQIKCTAPSIPAMSHLVSLVIDSKGKAKSSVKLTIDLVLTSIFPPESGHGGGRMVVVEGSGFSNSTTIKICGNICDHSQDTAINNTNIKCEVPPSNKELRGTDHACAVEVSEGGITRSLSNGFTYRESMTSEVTSVSPERGGTGGGVTLTIKGRGFSSTQSDNIVTIDGTPCSVTYANVSEIQCITGAHNSTIKTKVRVDVGNNGKVIYDNADFYYVDVWSSRFTWGGNPPPKEGDFVVIKKGQIVMLDIDTPVLKMLLIQGGKLMFDDTTDIHLQSNHIMITDGGVFQVGTEQNPFLHRATITMYGHVRSKEIPVFGTKNIGLREGTLDLHGKHVPITWTKLSSTAPKGANQIHLTHENTWEVGDEIVIAATSRSQRENEVVKITKVLNGGKTLEIDPPLEYQHISIQQTIANRNIETRAEVGLLTRNVVVQGSKHDEWTEKIEACPNDFKPGQFQTQSCFQGKFGDAVGSDQFGVQIMIHAPEKDKNMVIARFSHTEIRHAGQAFRMGRYPIHFHISGNVNGSYVKGCAIHHSFNRAITMHGVHNLIVERNVVYDIMGNAVFMEDGIETGNVVQYNLGIFVKASSSSLNVDITPATFWVTNANNIISHNAAAGGSHFGFWYQMFKHPDGPSFTPDVCPRNVPMKEFQNNTAHSFGRYGLWVFPVYHPMEGGGCNAKLARPADFNTLTCWNNMRGAEVVDGGAVRINNSTMLDNEVAGIEIVMAETHDSPWGGAMIKDTLIISHSQLNPSPNILHTESGVRTPQTHGLTISGVTFANFDQPNCLSAAIQCCAQCAHFKKRGGYETRFEKVNFINSPCRTRFQWPHETVLRDLDGSLTGHRAGGFLVPTNGNLPPDNCKISAKDSHGTVTGSACDNTMDFRRFAMNNALPSSLQGKDIELENKYGTDKIPFNFKDRTHPNGWVGTVLVGIDYNLTFIDASQITNISYTASVFEPHPSDRIIIHHKLRQTPDHFSTTDRYQNMTRTLPTASDPHGAWAFNNDTKIFTYQFSGLGNTPTINKNFPSRNVNLRIYRCFYLDCIVPTPPPPPKGRPLEYQKWSDPDAWVDTEPQYGGYGGVLPRVGEDVMITSKMWMVVDIQPASLNKLYVEGALEIDGPDGMVLNATYILVTGSIVVGWPDKPYPRNIMLSLRGSWSSEDNPLSNAPNTGTKSLSVFGNMYFHGQPREVYWTKLNSTVLPGSNVITVRNEVDWKTGDEIVISSTTKEPRQAEVFKVVSVSQDRKTLTLNGTLQYKHKSVTNTAGGWTYTLAAEVGLLTRNIKIVGADEPTGSLSQQSFGCRVLVSSTVTSSGAFRKGNARIENVEFKNCGQEGWTDSYDPRYALALVSVGDVEGNSSYIRGNSFHHGFNTGIGVFGTNNLLVQDNVIYFTVGSCIRDEGKGNSLIHNLAVLSVSIATYKGRKEVAIHWPGAIETQLAVNPYMCNNTVAGSERIGFMLDGEPCTDSQNGWHGNEVHGAWHGIHLAYFEGLPECSKIANFLVWGNLDYGIFTHPISSIVLSNIMLIDNPNGLLPHIWRPHALTHEAANKFFILRDSLIVGTSPGYDCSDTSITPYARIPYPDIGQMVKMAPGGGRVGVVLTFFGSGKSAGPSMPWESPHDYPAIDGVTKYIRVTCANFGLSCGNKRDICIRSNPWIGDIMHPVDVSEMSKESVDEESLLHLVKPSTKWINPSDCVDMDCDGRRQIVIRDLDGTLTGSGAKTTIIPKAEYEWDGNRRYGLGDYRIPKTALTAVDGSRLDVASTFPHKGIIRGTRSQSMCSWVTVWNAYKCTGLDHLMLVIESLDADTETRRLSPVSLSADGYVNLLNGPMDHGWCLGYTCQERISTFYGIVAANKNYSLYFSSNAPQKLRFRLLNSDDTQVIRLAVYFQRPQRKDVYRKGTYMYPTNADLENGEFKLKQIPNEKPKDYYEPPLTSISGSNYFNDDESTLYVVVRGSQPVDIHTTPVIQITIGAEAVTVDDFFKKNFVQNLAALLGCDPSLIRFMEVISASGSSRRRRRAVDGNMQIVVEIGNNPAPTLPDTTTTNNTNTTSTPTASQNSTGVYNTSFEQLKQIADQVVEVVQTGALSQTVNGLKVTGLSVLDPVPPPVDPTGGVRATNLTGGSANVTNGILTYDQLMAQATTNLTQPVVFLIPCKLVLEHQPYGANETVPFESQPKLKIVDCFDRLVTGLGHGALANWTVTATIRPGTGDTNAWINGTNTIEFVDGWANFTDLSISHNGSDYVLEFNISKPQTAKFNTSSNSFEVKERQLYFTVTHQPTDANETVPFGQQPGIEVRDAANGQTVTNTGWKGRKWHFTAIKGQGNLQANLNGTTTVEFVNGVARFNNLSIDTAGTGYTLNLTVKTIPESKYSYFIKSESFDVKERSMHLVLAQQPGNCNDTVICGSQPVIEIRTAYPDSLVQNIGWKNRQWFIDVTHIQGVAGSAMNATTQLQVPTVGRVEMNDLSFYDISSNHKLKFTVRTDPESSYTNMTVSSNVFNVEPRQFYLNITTQPNDCNQTVACGVQPVVEVFDVGTQKLGIPLKGSWYIVVSLKSSHLNGSLGGTLNVTVNNGKATFTDLSVSLFGAGYVLDLQSNYGHKISSSAFEVHYVNDYAPEFNPPSGIYLTSLSENSSLGNHVTTVSATDKDSGPQGDVYYMIIGGNTANAFAINFTSGVVVTNNLLDRETIAKYDLIIKAYDGAVAGKEKYTNGKVIVNITDVNDNTPTFTNVPDPVLAREDLNISDVIIRIQATDPDAGTNSELRYTIISGNDQGLFVIDEFTGDLKVNGSLDLEQSQLPNINHSIVIHVTDLGTPTPKTNTIQVNITIAPVNEFTPQLSHERSYNFTFVENVSPGVGGVLVFDINATDNDYGEHGYVTYSIMSGNEGGKFTLDSTSGILLLNGSLDYETAPSYTIVIHAHDTNTAGIIKTASFIVHVTVIDVNDNTPTFSQSQYTIEVREDSPLGFVATTLNAVDPDGGVNGLVTYSIIWSNTTYVWSINGSTGALSLNASLDLDSPCTPEMIHTVIVKAKDAGVPFTLHSNTTLTIRILYMNEYSPVFTTAVVSKAIPENVAVGTVIYQVSAADADCGSDGDIEYSITSGNKGRVFTIDRTSGNLSTDASLDRETLGSYTLTIQAKDKATIGSRSASMSVLISLSDINDNRPAFSQVSYFKQIKENASINTQVADVRATDRDIGSNGQLAYSISSGNERGFFVIEQGIIKVSKNLDIESQNHSADFTYRLNVFVTDQGMPALNNSVTVTVLIKQVNEYAPVVVGGNGNVEISENSSIGLFVYDVNGTDADYGPDGRITFSFLSGNERDEFSISSSTGVITLKKQLDYESKTVHNLQIALTDQASNPANRRMTVAHLTITVIDVNDTAPYQIEARMIQSYITSSSDIASWSGIPTKSLLEILLVHENGTREDITQQTGRVAFDWKSESNDLFSVEIINGMPTVIGNSAGKTGSGNLLLQVVDVKRFKLKVTLVGFEGLKLSILPYPEIPSSPTATIIRQILPGIFQKIILKTIMHITNNVQRDVSLSANTTLSVINSVQVNSAYTFGPTPVNLLTFTGNGYNGQLSLKSTFSSKSSNVVNITVSSQVMRVTSIDKFGYQNLNQTFDDFPKTIRYPFAELRTEEGTTFRVENFTQYSGLLRFTISNTDAVSLDTASGALTLRSHDNKPIVVQASSTVNESVRASFSFYSNPKPPKGEIDIGESVGPAIPTLNVDQTWKMPVLVNPGSKGLLAIDVQIMFDAAAVQVITMETNLYYDITGSFIRIFSLLDDPHSSYVANITFKALKSGIPSVTIESFYSVDMNLHVTPARQSAPCSQLVTGDVNKDCLFDILDVAFIKRYYLSAGTGFNDELGQTMKGLTSSQKSLMDVDWSTNINVDDAKVLAKVVLGKVKLISEMSLLIPNHNRNDTSPCEMDIKIKLVDKDGKVADGSRTDVYVDIAHTTSAVHTQVHDTQLNTGIKAALKDNHTFYGGIYKATFDAQLSMFRISSKNSKFSAKNIGLSVVQVLRDNSGAVNFITPMFASSSSSPYPPGLDIKLTSDVRLHIDGVYHPQRMLDFKETTERCHDPYVTRTVQVTFDGNFNEVIQGDKKSLMDKIERELSRIHPEAQFKLLSLVEGSIIATLNLTVTQSKEESTVKALYSNVVKGISISHNGHTIVTLPQMKVDGNNYRVSEQAPASSGLSTTHIVIVVVIVLLIVFVLTGLVVYKFWSKKHPRKTIPSPPTTPDNCWTHDDGGEIKNEFHLKKRGTIYVVNEENEGYDDEDARHQFKKTTTDGDDQSIESVDATSNTVVPYAPNTPRVLRAFTKKPIREKSPADSSSSVKTSHSSLPDPPVIFVEKQKDSQTSNAAEPVQTMKANDELLVAPAFEILNGSSKDPSIGSCSPPPSAGSRSPSPSVEILPNQILSAEEVEKAAFSPVPSDAGDETERQVLREERPVNVVRANVELGNLAHFVGVVNTNVLGTLEELRVDLKAVLPCHLTQKRYVFVSRKLELIEPWREAHMIVKRTFIKSIRIKVLYGTDRCEDFCPCGKVAKTWCDDCKVQGYCSEACQESDSINHVTNCKGDKTKQKLALRDERLTAGKV</sequence>
<evidence type="ECO:0000256" key="14">
    <source>
        <dbReference type="ARBA" id="ARBA00023180"/>
    </source>
</evidence>
<dbReference type="PANTHER" id="PTHR46769:SF2">
    <property type="entry name" value="FIBROCYSTIN-L ISOFORM 2 PRECURSOR-RELATED"/>
    <property type="match status" value="1"/>
</dbReference>
<keyword evidence="5" id="KW-0245">EGF-like domain</keyword>
<keyword evidence="7 19" id="KW-0732">Signal</keyword>
<accession>A0A6P8HCI9</accession>
<name>A0A6P8HCI9_ACTTE</name>
<dbReference type="InterPro" id="IPR011050">
    <property type="entry name" value="Pectin_lyase_fold/virulence"/>
</dbReference>
<evidence type="ECO:0000256" key="19">
    <source>
        <dbReference type="SAM" id="SignalP"/>
    </source>
</evidence>
<feature type="region of interest" description="Disordered" evidence="17">
    <location>
        <begin position="3985"/>
        <end position="4015"/>
    </location>
</feature>
<evidence type="ECO:0000313" key="25">
    <source>
        <dbReference type="RefSeq" id="XP_031552798.1"/>
    </source>
</evidence>
<evidence type="ECO:0000256" key="13">
    <source>
        <dbReference type="ARBA" id="ARBA00023157"/>
    </source>
</evidence>
<dbReference type="PROSITE" id="PS51484">
    <property type="entry name" value="G8"/>
    <property type="match status" value="2"/>
</dbReference>
<evidence type="ECO:0000256" key="1">
    <source>
        <dbReference type="ARBA" id="ARBA00004167"/>
    </source>
</evidence>
<feature type="domain" description="Cadherin" evidence="20">
    <location>
        <begin position="5011"/>
        <end position="5116"/>
    </location>
</feature>
<evidence type="ECO:0000256" key="16">
    <source>
        <dbReference type="PROSITE-ProRule" id="PRU00043"/>
    </source>
</evidence>
<keyword evidence="4" id="KW-1003">Cell membrane</keyword>
<keyword evidence="10" id="KW-0130">Cell adhesion</keyword>
<keyword evidence="13" id="KW-1015">Disulfide bond</keyword>
<dbReference type="InterPro" id="IPR008972">
    <property type="entry name" value="Cupredoxin"/>
</dbReference>
<dbReference type="PROSITE" id="PS00232">
    <property type="entry name" value="CADHERIN_1"/>
    <property type="match status" value="3"/>
</dbReference>
<feature type="domain" description="PA14" evidence="23">
    <location>
        <begin position="318"/>
        <end position="475"/>
    </location>
</feature>
<feature type="compositionally biased region" description="Low complexity" evidence="17">
    <location>
        <begin position="6335"/>
        <end position="6354"/>
    </location>
</feature>
<dbReference type="FunFam" id="2.60.40.60:FF:000035">
    <property type="entry name" value="Protocadherin Fat 3"/>
    <property type="match status" value="1"/>
</dbReference>
<feature type="compositionally biased region" description="Low complexity" evidence="17">
    <location>
        <begin position="3986"/>
        <end position="4014"/>
    </location>
</feature>
<feature type="domain" description="G8" evidence="21">
    <location>
        <begin position="3029"/>
        <end position="3153"/>
    </location>
</feature>
<dbReference type="OrthoDB" id="5956818at2759"/>